<keyword evidence="2" id="KW-1185">Reference proteome</keyword>
<dbReference type="AlphaFoldDB" id="A0AAV7LSG6"/>
<accession>A0AAV7LSG6</accession>
<dbReference type="EMBL" id="JANPWB010000015">
    <property type="protein sequence ID" value="KAJ1093505.1"/>
    <property type="molecule type" value="Genomic_DNA"/>
</dbReference>
<evidence type="ECO:0000313" key="2">
    <source>
        <dbReference type="Proteomes" id="UP001066276"/>
    </source>
</evidence>
<gene>
    <name evidence="1" type="ORF">NDU88_006605</name>
</gene>
<dbReference type="Proteomes" id="UP001066276">
    <property type="component" value="Chromosome 11"/>
</dbReference>
<comment type="caution">
    <text evidence="1">The sequence shown here is derived from an EMBL/GenBank/DDBJ whole genome shotgun (WGS) entry which is preliminary data.</text>
</comment>
<proteinExistence type="predicted"/>
<reference evidence="1" key="1">
    <citation type="journal article" date="2022" name="bioRxiv">
        <title>Sequencing and chromosome-scale assembly of the giantPleurodeles waltlgenome.</title>
        <authorList>
            <person name="Brown T."/>
            <person name="Elewa A."/>
            <person name="Iarovenko S."/>
            <person name="Subramanian E."/>
            <person name="Araus A.J."/>
            <person name="Petzold A."/>
            <person name="Susuki M."/>
            <person name="Suzuki K.-i.T."/>
            <person name="Hayashi T."/>
            <person name="Toyoda A."/>
            <person name="Oliveira C."/>
            <person name="Osipova E."/>
            <person name="Leigh N.D."/>
            <person name="Simon A."/>
            <person name="Yun M.H."/>
        </authorList>
    </citation>
    <scope>NUCLEOTIDE SEQUENCE</scope>
    <source>
        <strain evidence="1">20211129_DDA</strain>
        <tissue evidence="1">Liver</tissue>
    </source>
</reference>
<evidence type="ECO:0000313" key="1">
    <source>
        <dbReference type="EMBL" id="KAJ1093505.1"/>
    </source>
</evidence>
<protein>
    <submittedName>
        <fullName evidence="1">Uncharacterized protein</fullName>
    </submittedName>
</protein>
<organism evidence="1 2">
    <name type="scientific">Pleurodeles waltl</name>
    <name type="common">Iberian ribbed newt</name>
    <dbReference type="NCBI Taxonomy" id="8319"/>
    <lineage>
        <taxon>Eukaryota</taxon>
        <taxon>Metazoa</taxon>
        <taxon>Chordata</taxon>
        <taxon>Craniata</taxon>
        <taxon>Vertebrata</taxon>
        <taxon>Euteleostomi</taxon>
        <taxon>Amphibia</taxon>
        <taxon>Batrachia</taxon>
        <taxon>Caudata</taxon>
        <taxon>Salamandroidea</taxon>
        <taxon>Salamandridae</taxon>
        <taxon>Pleurodelinae</taxon>
        <taxon>Pleurodeles</taxon>
    </lineage>
</organism>
<name>A0AAV7LSG6_PLEWA</name>
<sequence>MNVPDTSHEECEVLASVRFPVWDHECNVATMLLAYQGITKEYLDLHGKKEPRSEDAYDLDEDGKLTHKWSRGGKLGNCQQRESNLDHL</sequence>